<evidence type="ECO:0000256" key="3">
    <source>
        <dbReference type="ARBA" id="ARBA00022690"/>
    </source>
</evidence>
<dbReference type="GO" id="GO:0004867">
    <property type="term" value="F:serine-type endopeptidase inhibitor activity"/>
    <property type="evidence" value="ECO:0007669"/>
    <property type="project" value="UniProtKB-KW"/>
</dbReference>
<keyword evidence="4" id="KW-0722">Serine protease inhibitor</keyword>
<dbReference type="PANTHER" id="PTHR11461:SF180">
    <property type="entry name" value="LEUKOCYTE ELASTASE INHIBITOR"/>
    <property type="match status" value="1"/>
</dbReference>
<protein>
    <submittedName>
        <fullName evidence="8">Serpin B10-like</fullName>
    </submittedName>
</protein>
<dbReference type="GeneID" id="115478130"/>
<dbReference type="OrthoDB" id="671595at2759"/>
<dbReference type="GO" id="GO:0005615">
    <property type="term" value="C:extracellular space"/>
    <property type="evidence" value="ECO:0007669"/>
    <property type="project" value="InterPro"/>
</dbReference>
<keyword evidence="2" id="KW-0963">Cytoplasm</keyword>
<dbReference type="KEGG" id="muo:115478130"/>
<evidence type="ECO:0000256" key="4">
    <source>
        <dbReference type="ARBA" id="ARBA00022900"/>
    </source>
</evidence>
<accession>A0A6P7YVW1</accession>
<organism evidence="7 8">
    <name type="scientific">Microcaecilia unicolor</name>
    <dbReference type="NCBI Taxonomy" id="1415580"/>
    <lineage>
        <taxon>Eukaryota</taxon>
        <taxon>Metazoa</taxon>
        <taxon>Chordata</taxon>
        <taxon>Craniata</taxon>
        <taxon>Vertebrata</taxon>
        <taxon>Euteleostomi</taxon>
        <taxon>Amphibia</taxon>
        <taxon>Gymnophiona</taxon>
        <taxon>Siphonopidae</taxon>
        <taxon>Microcaecilia</taxon>
    </lineage>
</organism>
<keyword evidence="3" id="KW-0646">Protease inhibitor</keyword>
<dbReference type="InterPro" id="IPR023796">
    <property type="entry name" value="Serpin_dom"/>
</dbReference>
<dbReference type="InParanoid" id="A0A6P7YVW1"/>
<evidence type="ECO:0000256" key="2">
    <source>
        <dbReference type="ARBA" id="ARBA00022490"/>
    </source>
</evidence>
<feature type="domain" description="Serpin" evidence="6">
    <location>
        <begin position="39"/>
        <end position="227"/>
    </location>
</feature>
<dbReference type="AlphaFoldDB" id="A0A6P7YVW1"/>
<evidence type="ECO:0000313" key="7">
    <source>
        <dbReference type="Proteomes" id="UP000515156"/>
    </source>
</evidence>
<evidence type="ECO:0000256" key="1">
    <source>
        <dbReference type="ARBA" id="ARBA00004496"/>
    </source>
</evidence>
<dbReference type="PANTHER" id="PTHR11461">
    <property type="entry name" value="SERINE PROTEASE INHIBITOR, SERPIN"/>
    <property type="match status" value="1"/>
</dbReference>
<keyword evidence="7" id="KW-1185">Reference proteome</keyword>
<name>A0A6P7YVW1_9AMPH</name>
<sequence>MADKANAGHTFTEEQLDQLTVAVALALKDKFASFWNNITHFIKIWQSNQKSIGLLKTTSPQFLKVLHFSRIAGTSPCSQKTHQMPGQSDTTSNILQGFQALYSEINKTNSNYLLRTANNLYGEQSYEFSKEYLKLIETYYYAKPQAVNFATVAEDARKEINCWVENQTDSKIKNLLPEGSVNCLTASVLVNAVYFKGKWANTFQESNTTESQFRLSRVCDYNSVYHIR</sequence>
<dbReference type="SUPFAM" id="SSF56574">
    <property type="entry name" value="Serpins"/>
    <property type="match status" value="1"/>
</dbReference>
<comment type="subcellular location">
    <subcellularLocation>
        <location evidence="1">Cytoplasm</location>
    </subcellularLocation>
</comment>
<dbReference type="Gene3D" id="2.30.39.10">
    <property type="entry name" value="Alpha-1-antitrypsin, domain 1"/>
    <property type="match status" value="1"/>
</dbReference>
<proteinExistence type="inferred from homology"/>
<dbReference type="Proteomes" id="UP000515156">
    <property type="component" value="Chromosome 1"/>
</dbReference>
<dbReference type="InterPro" id="IPR042178">
    <property type="entry name" value="Serpin_sf_1"/>
</dbReference>
<evidence type="ECO:0000256" key="5">
    <source>
        <dbReference type="RuleBase" id="RU000411"/>
    </source>
</evidence>
<dbReference type="InterPro" id="IPR000215">
    <property type="entry name" value="Serpin_fam"/>
</dbReference>
<dbReference type="InterPro" id="IPR042185">
    <property type="entry name" value="Serpin_sf_2"/>
</dbReference>
<comment type="similarity">
    <text evidence="5">Belongs to the serpin family.</text>
</comment>
<dbReference type="RefSeq" id="XP_030071272.1">
    <property type="nucleotide sequence ID" value="XM_030215412.1"/>
</dbReference>
<dbReference type="Gene3D" id="3.30.497.10">
    <property type="entry name" value="Antithrombin, subunit I, domain 2"/>
    <property type="match status" value="1"/>
</dbReference>
<dbReference type="SMART" id="SM00093">
    <property type="entry name" value="SERPIN"/>
    <property type="match status" value="1"/>
</dbReference>
<dbReference type="Pfam" id="PF00079">
    <property type="entry name" value="Serpin"/>
    <property type="match status" value="1"/>
</dbReference>
<evidence type="ECO:0000313" key="8">
    <source>
        <dbReference type="RefSeq" id="XP_030071272.1"/>
    </source>
</evidence>
<dbReference type="GO" id="GO:0005737">
    <property type="term" value="C:cytoplasm"/>
    <property type="evidence" value="ECO:0007669"/>
    <property type="project" value="UniProtKB-SubCell"/>
</dbReference>
<dbReference type="InterPro" id="IPR036186">
    <property type="entry name" value="Serpin_sf"/>
</dbReference>
<gene>
    <name evidence="8" type="primary">LOC115478130</name>
</gene>
<reference evidence="8" key="1">
    <citation type="submission" date="2025-08" db="UniProtKB">
        <authorList>
            <consortium name="RefSeq"/>
        </authorList>
    </citation>
    <scope>IDENTIFICATION</scope>
</reference>
<evidence type="ECO:0000259" key="6">
    <source>
        <dbReference type="SMART" id="SM00093"/>
    </source>
</evidence>